<accession>A0A6M3XGV7</accession>
<name>A0A6M3XGV7_9ZZZZ</name>
<dbReference type="AlphaFoldDB" id="A0A6M3XGV7"/>
<protein>
    <submittedName>
        <fullName evidence="1">Uncharacterized protein</fullName>
    </submittedName>
</protein>
<evidence type="ECO:0000313" key="1">
    <source>
        <dbReference type="EMBL" id="QJH97011.1"/>
    </source>
</evidence>
<gene>
    <name evidence="1" type="ORF">TM448B00894_0007</name>
</gene>
<proteinExistence type="predicted"/>
<sequence length="47" mass="5190">MPNIEIFDYPDITNKGAILADTNDGKYYRIQITDGADGAIEVIDLTD</sequence>
<organism evidence="1">
    <name type="scientific">viral metagenome</name>
    <dbReference type="NCBI Taxonomy" id="1070528"/>
    <lineage>
        <taxon>unclassified sequences</taxon>
        <taxon>metagenomes</taxon>
        <taxon>organismal metagenomes</taxon>
    </lineage>
</organism>
<dbReference type="EMBL" id="MT144670">
    <property type="protein sequence ID" value="QJH97011.1"/>
    <property type="molecule type" value="Genomic_DNA"/>
</dbReference>
<reference evidence="1" key="1">
    <citation type="submission" date="2020-03" db="EMBL/GenBank/DDBJ databases">
        <title>The deep terrestrial virosphere.</title>
        <authorList>
            <person name="Holmfeldt K."/>
            <person name="Nilsson E."/>
            <person name="Simone D."/>
            <person name="Lopez-Fernandez M."/>
            <person name="Wu X."/>
            <person name="de Brujin I."/>
            <person name="Lundin D."/>
            <person name="Andersson A."/>
            <person name="Bertilsson S."/>
            <person name="Dopson M."/>
        </authorList>
    </citation>
    <scope>NUCLEOTIDE SEQUENCE</scope>
    <source>
        <strain evidence="1">TM448B00894</strain>
    </source>
</reference>